<keyword evidence="1 2" id="KW-0808">Transferase</keyword>
<dbReference type="Gene3D" id="3.40.1180.10">
    <property type="entry name" value="Decaprenyl diphosphate synthase-like"/>
    <property type="match status" value="1"/>
</dbReference>
<dbReference type="Proteomes" id="UP000018842">
    <property type="component" value="Unassembled WGS sequence"/>
</dbReference>
<comment type="caution">
    <text evidence="3">The sequence shown here is derived from an EMBL/GenBank/DDBJ whole genome shotgun (WGS) entry which is preliminary data.</text>
</comment>
<dbReference type="GO" id="GO:0016094">
    <property type="term" value="P:polyprenol biosynthetic process"/>
    <property type="evidence" value="ECO:0007669"/>
    <property type="project" value="TreeGrafter"/>
</dbReference>
<feature type="binding site" evidence="2">
    <location>
        <position position="82"/>
    </location>
    <ligand>
        <name>substrate</name>
    </ligand>
</feature>
<dbReference type="AlphaFoldDB" id="W4PKX2"/>
<dbReference type="InterPro" id="IPR001441">
    <property type="entry name" value="UPP_synth-like"/>
</dbReference>
<dbReference type="HAMAP" id="MF_01139">
    <property type="entry name" value="ISPT"/>
    <property type="match status" value="1"/>
</dbReference>
<dbReference type="PANTHER" id="PTHR10291:SF0">
    <property type="entry name" value="DEHYDRODOLICHYL DIPHOSPHATE SYNTHASE 2"/>
    <property type="match status" value="1"/>
</dbReference>
<comment type="function">
    <text evidence="2">Catalyzes the condensation of isopentenyl diphosphate (IPP) with allylic pyrophosphates generating different type of terpenoids.</text>
</comment>
<dbReference type="SUPFAM" id="SSF64005">
    <property type="entry name" value="Undecaprenyl diphosphate synthase"/>
    <property type="match status" value="1"/>
</dbReference>
<feature type="binding site" evidence="2">
    <location>
        <begin position="34"/>
        <end position="37"/>
    </location>
    <ligand>
        <name>substrate</name>
    </ligand>
</feature>
<gene>
    <name evidence="3" type="ORF">JCM6294_2870</name>
</gene>
<keyword evidence="2" id="KW-0460">Magnesium</keyword>
<dbReference type="Pfam" id="PF01255">
    <property type="entry name" value="Prenyltransf"/>
    <property type="match status" value="1"/>
</dbReference>
<proteinExistence type="inferred from homology"/>
<comment type="caution">
    <text evidence="2">Lacks conserved residue(s) required for the propagation of feature annotation.</text>
</comment>
<dbReference type="GO" id="GO:0000287">
    <property type="term" value="F:magnesium ion binding"/>
    <property type="evidence" value="ECO:0007669"/>
    <property type="project" value="UniProtKB-UniRule"/>
</dbReference>
<evidence type="ECO:0000256" key="2">
    <source>
        <dbReference type="HAMAP-Rule" id="MF_01139"/>
    </source>
</evidence>
<feature type="active site" description="Proton acceptor" evidence="2">
    <location>
        <position position="81"/>
    </location>
</feature>
<feature type="active site" evidence="2">
    <location>
        <position position="33"/>
    </location>
</feature>
<dbReference type="PANTHER" id="PTHR10291">
    <property type="entry name" value="DEHYDRODOLICHYL DIPHOSPHATE SYNTHASE FAMILY MEMBER"/>
    <property type="match status" value="1"/>
</dbReference>
<feature type="binding site" evidence="2">
    <location>
        <begin position="78"/>
        <end position="80"/>
    </location>
    <ligand>
        <name>substrate</name>
    </ligand>
</feature>
<dbReference type="EC" id="2.5.1.-" evidence="2"/>
<comment type="similarity">
    <text evidence="2">Belongs to the UPP synthase family.</text>
</comment>
<feature type="binding site" evidence="2">
    <location>
        <begin position="205"/>
        <end position="207"/>
    </location>
    <ligand>
        <name>substrate</name>
    </ligand>
</feature>
<feature type="binding site" evidence="2">
    <location>
        <position position="33"/>
    </location>
    <ligand>
        <name>Mg(2+)</name>
        <dbReference type="ChEBI" id="CHEBI:18420"/>
    </ligand>
</feature>
<dbReference type="NCBIfam" id="TIGR00055">
    <property type="entry name" value="uppS"/>
    <property type="match status" value="1"/>
</dbReference>
<keyword evidence="2" id="KW-0479">Metal-binding</keyword>
<name>W4PKX2_9BACE</name>
<feature type="binding site" evidence="2">
    <location>
        <position position="84"/>
    </location>
    <ligand>
        <name>substrate</name>
    </ligand>
</feature>
<dbReference type="EMBL" id="BAIR01000030">
    <property type="protein sequence ID" value="GAE19769.1"/>
    <property type="molecule type" value="Genomic_DNA"/>
</dbReference>
<feature type="binding site" evidence="2">
    <location>
        <position position="38"/>
    </location>
    <ligand>
        <name>substrate</name>
    </ligand>
</feature>
<feature type="binding site" evidence="2">
    <location>
        <position position="199"/>
    </location>
    <ligand>
        <name>substrate</name>
    </ligand>
</feature>
<evidence type="ECO:0000313" key="3">
    <source>
        <dbReference type="EMBL" id="GAE19769.1"/>
    </source>
</evidence>
<feature type="binding site" evidence="2">
    <location>
        <position position="46"/>
    </location>
    <ligand>
        <name>substrate</name>
    </ligand>
</feature>
<sequence>MNSFFRKIKKEADVLSRTNRQKSNPPACSIIMDGNGRWAKLQGKERTYGHQAGAKTVHTIIEEAARLGINFLTLYTFSTENWNRPQEEVTGLMNLLLESIEQDTLMKNNIRFRVIGDFEKLPVEVQESLSSCITYTAGNTAMTLVLALSYSSHWEITETIRKITVLAQTGKISPEQITDSFVSSHLQTCFMPDPDLLIRTGGEIRLSNYLLCNALTQNFISATRFGLISIKKNLGKRFTSTSKGNADSEKQVNKSVSITSKHQINNINALSYILYIRYVYLPVRLCTDRSCAKLQY</sequence>
<dbReference type="eggNOG" id="COG0020">
    <property type="taxonomic scope" value="Bacteria"/>
</dbReference>
<organism evidence="3 4">
    <name type="scientific">Bacteroides pyogenes DSM 20611 = JCM 6294</name>
    <dbReference type="NCBI Taxonomy" id="1121100"/>
    <lineage>
        <taxon>Bacteria</taxon>
        <taxon>Pseudomonadati</taxon>
        <taxon>Bacteroidota</taxon>
        <taxon>Bacteroidia</taxon>
        <taxon>Bacteroidales</taxon>
        <taxon>Bacteroidaceae</taxon>
        <taxon>Bacteroides</taxon>
    </lineage>
</organism>
<feature type="binding site" evidence="2">
    <location>
        <position position="50"/>
    </location>
    <ligand>
        <name>substrate</name>
    </ligand>
</feature>
<reference evidence="4" key="1">
    <citation type="journal article" date="2014" name="Genome">
        <title>Draft Genome Sequences of Three Strains of Bacteroides pyogenes Isolated from a Cat and Swine.</title>
        <authorList>
            <person name="Sakamoto M."/>
            <person name="Oshima K."/>
            <person name="Suda W."/>
            <person name="Kitamura K."/>
            <person name="Iida T."/>
            <person name="Hattori M."/>
            <person name="Ohkuma M."/>
        </authorList>
    </citation>
    <scope>NUCLEOTIDE SEQUENCE [LARGE SCALE GENOMIC DNA]</scope>
    <source>
        <strain evidence="4">JCM 6294</strain>
    </source>
</reference>
<dbReference type="InterPro" id="IPR036424">
    <property type="entry name" value="UPP_synth-like_sf"/>
</dbReference>
<comment type="cofactor">
    <cofactor evidence="2">
        <name>Mg(2+)</name>
        <dbReference type="ChEBI" id="CHEBI:18420"/>
    </cofactor>
    <text evidence="2">Binds 2 magnesium ions per subunit.</text>
</comment>
<dbReference type="GO" id="GO:0045547">
    <property type="term" value="F:ditrans,polycis-polyprenyl diphosphate synthase [(2E,6E)-farnesyl diphosphate specific] activity"/>
    <property type="evidence" value="ECO:0007669"/>
    <property type="project" value="TreeGrafter"/>
</dbReference>
<comment type="subunit">
    <text evidence="2">Homodimer.</text>
</comment>
<evidence type="ECO:0000313" key="4">
    <source>
        <dbReference type="Proteomes" id="UP000018842"/>
    </source>
</evidence>
<protein>
    <recommendedName>
        <fullName evidence="2">Isoprenyl transferase</fullName>
        <ecNumber evidence="2">2.5.1.-</ecNumber>
    </recommendedName>
</protein>
<dbReference type="CDD" id="cd00475">
    <property type="entry name" value="Cis_IPPS"/>
    <property type="match status" value="1"/>
</dbReference>
<accession>W4PKX2</accession>
<evidence type="ECO:0000256" key="1">
    <source>
        <dbReference type="ARBA" id="ARBA00022679"/>
    </source>
</evidence>
<dbReference type="STRING" id="1121100.GCA_000428105_02395"/>